<dbReference type="EMBL" id="JACEEZ010019012">
    <property type="protein sequence ID" value="KAG0716249.1"/>
    <property type="molecule type" value="Genomic_DNA"/>
</dbReference>
<dbReference type="PIRSF" id="PIRSF036893">
    <property type="entry name" value="Lipocalin_ApoD"/>
    <property type="match status" value="1"/>
</dbReference>
<protein>
    <submittedName>
        <fullName evidence="5">Apolipoprotein D</fullName>
    </submittedName>
</protein>
<comment type="similarity">
    <text evidence="1 3">Belongs to the calycin superfamily. Lipocalin family.</text>
</comment>
<dbReference type="GO" id="GO:0031409">
    <property type="term" value="F:pigment binding"/>
    <property type="evidence" value="ECO:0007669"/>
    <property type="project" value="InterPro"/>
</dbReference>
<dbReference type="GO" id="GO:0000302">
    <property type="term" value="P:response to reactive oxygen species"/>
    <property type="evidence" value="ECO:0007669"/>
    <property type="project" value="TreeGrafter"/>
</dbReference>
<dbReference type="GO" id="GO:0005737">
    <property type="term" value="C:cytoplasm"/>
    <property type="evidence" value="ECO:0007669"/>
    <property type="project" value="TreeGrafter"/>
</dbReference>
<dbReference type="SUPFAM" id="SSF50814">
    <property type="entry name" value="Lipocalins"/>
    <property type="match status" value="1"/>
</dbReference>
<dbReference type="AlphaFoldDB" id="A0A8J4Y2M9"/>
<dbReference type="Gene3D" id="2.40.128.20">
    <property type="match status" value="1"/>
</dbReference>
<dbReference type="InterPro" id="IPR003057">
    <property type="entry name" value="Invtbrt_color"/>
</dbReference>
<accession>A0A8J4Y2M9</accession>
<evidence type="ECO:0000256" key="2">
    <source>
        <dbReference type="ARBA" id="ARBA00023157"/>
    </source>
</evidence>
<dbReference type="InterPro" id="IPR022271">
    <property type="entry name" value="Lipocalin_ApoD"/>
</dbReference>
<sequence>MKGIIACVVLVAAVAVSEAASGKLGMLRHSSLGHCPNITNKQDLEIGPYLGYWFELERFNIIFEFGMDCVHAIYTDLGEGVVEVHNIARTLLGTPSEIIGTAVVKEPGVLTVEFSGYIPAEYHVLDTDYTTFSAVYNCVQIGPERFQYAWILARSPSLDQDTYDHARAVFESNGIDLSLFHSTYQGDDCPGNPGRAI</sequence>
<gene>
    <name evidence="5" type="primary">APOD_2</name>
    <name evidence="5" type="ORF">GWK47_010174</name>
</gene>
<evidence type="ECO:0000256" key="1">
    <source>
        <dbReference type="ARBA" id="ARBA00006889"/>
    </source>
</evidence>
<dbReference type="PANTHER" id="PTHR10612:SF62">
    <property type="entry name" value="LIPOCALIN_CYTOSOLIC FATTY-ACID BINDING DOMAIN-CONTAINING PROTEIN"/>
    <property type="match status" value="1"/>
</dbReference>
<dbReference type="GO" id="GO:0006629">
    <property type="term" value="P:lipid metabolic process"/>
    <property type="evidence" value="ECO:0007669"/>
    <property type="project" value="TreeGrafter"/>
</dbReference>
<evidence type="ECO:0000313" key="6">
    <source>
        <dbReference type="Proteomes" id="UP000770661"/>
    </source>
</evidence>
<feature type="domain" description="Lipocalin/cytosolic fatty-acid binding" evidence="4">
    <location>
        <begin position="45"/>
        <end position="183"/>
    </location>
</feature>
<feature type="chain" id="PRO_5035350790" evidence="3">
    <location>
        <begin position="20"/>
        <end position="197"/>
    </location>
</feature>
<dbReference type="InterPro" id="IPR012674">
    <property type="entry name" value="Calycin"/>
</dbReference>
<evidence type="ECO:0000313" key="5">
    <source>
        <dbReference type="EMBL" id="KAG0716249.1"/>
    </source>
</evidence>
<comment type="caution">
    <text evidence="5">The sequence shown here is derived from an EMBL/GenBank/DDBJ whole genome shotgun (WGS) entry which is preliminary data.</text>
</comment>
<dbReference type="PRINTS" id="PR01273">
    <property type="entry name" value="INVTBRTCOLOR"/>
</dbReference>
<evidence type="ECO:0000259" key="4">
    <source>
        <dbReference type="Pfam" id="PF08212"/>
    </source>
</evidence>
<feature type="signal peptide" evidence="3">
    <location>
        <begin position="1"/>
        <end position="19"/>
    </location>
</feature>
<evidence type="ECO:0000256" key="3">
    <source>
        <dbReference type="PIRNR" id="PIRNR036893"/>
    </source>
</evidence>
<keyword evidence="6" id="KW-1185">Reference proteome</keyword>
<name>A0A8J4Y2M9_CHIOP</name>
<keyword evidence="2" id="KW-1015">Disulfide bond</keyword>
<organism evidence="5 6">
    <name type="scientific">Chionoecetes opilio</name>
    <name type="common">Atlantic snow crab</name>
    <name type="synonym">Cancer opilio</name>
    <dbReference type="NCBI Taxonomy" id="41210"/>
    <lineage>
        <taxon>Eukaryota</taxon>
        <taxon>Metazoa</taxon>
        <taxon>Ecdysozoa</taxon>
        <taxon>Arthropoda</taxon>
        <taxon>Crustacea</taxon>
        <taxon>Multicrustacea</taxon>
        <taxon>Malacostraca</taxon>
        <taxon>Eumalacostraca</taxon>
        <taxon>Eucarida</taxon>
        <taxon>Decapoda</taxon>
        <taxon>Pleocyemata</taxon>
        <taxon>Brachyura</taxon>
        <taxon>Eubrachyura</taxon>
        <taxon>Majoidea</taxon>
        <taxon>Majidae</taxon>
        <taxon>Chionoecetes</taxon>
    </lineage>
</organism>
<dbReference type="PANTHER" id="PTHR10612">
    <property type="entry name" value="APOLIPOPROTEIN D"/>
    <property type="match status" value="1"/>
</dbReference>
<reference evidence="5" key="1">
    <citation type="submission" date="2020-07" db="EMBL/GenBank/DDBJ databases">
        <title>The High-quality genome of the commercially important snow crab, Chionoecetes opilio.</title>
        <authorList>
            <person name="Jeong J.-H."/>
            <person name="Ryu S."/>
        </authorList>
    </citation>
    <scope>NUCLEOTIDE SEQUENCE</scope>
    <source>
        <strain evidence="5">MADBK_172401_WGS</strain>
        <tissue evidence="5">Digestive gland</tissue>
    </source>
</reference>
<keyword evidence="3" id="KW-0732">Signal</keyword>
<proteinExistence type="inferred from homology"/>
<dbReference type="OrthoDB" id="6339451at2759"/>
<dbReference type="Pfam" id="PF08212">
    <property type="entry name" value="Lipocalin_2"/>
    <property type="match status" value="1"/>
</dbReference>
<dbReference type="Proteomes" id="UP000770661">
    <property type="component" value="Unassembled WGS sequence"/>
</dbReference>
<dbReference type="InterPro" id="IPR000566">
    <property type="entry name" value="Lipocln_cytosolic_FA-bd_dom"/>
</dbReference>